<keyword evidence="2" id="KW-1185">Reference proteome</keyword>
<proteinExistence type="predicted"/>
<dbReference type="Proteomes" id="UP001516400">
    <property type="component" value="Unassembled WGS sequence"/>
</dbReference>
<evidence type="ECO:0000313" key="1">
    <source>
        <dbReference type="EMBL" id="KAL3279178.1"/>
    </source>
</evidence>
<reference evidence="1 2" key="1">
    <citation type="journal article" date="2021" name="BMC Biol.">
        <title>Horizontally acquired antibacterial genes associated with adaptive radiation of ladybird beetles.</title>
        <authorList>
            <person name="Li H.S."/>
            <person name="Tang X.F."/>
            <person name="Huang Y.H."/>
            <person name="Xu Z.Y."/>
            <person name="Chen M.L."/>
            <person name="Du X.Y."/>
            <person name="Qiu B.Y."/>
            <person name="Chen P.T."/>
            <person name="Zhang W."/>
            <person name="Slipinski A."/>
            <person name="Escalona H.E."/>
            <person name="Waterhouse R.M."/>
            <person name="Zwick A."/>
            <person name="Pang H."/>
        </authorList>
    </citation>
    <scope>NUCLEOTIDE SEQUENCE [LARGE SCALE GENOMIC DNA]</scope>
    <source>
        <strain evidence="1">SYSU2018</strain>
    </source>
</reference>
<organism evidence="1 2">
    <name type="scientific">Cryptolaemus montrouzieri</name>
    <dbReference type="NCBI Taxonomy" id="559131"/>
    <lineage>
        <taxon>Eukaryota</taxon>
        <taxon>Metazoa</taxon>
        <taxon>Ecdysozoa</taxon>
        <taxon>Arthropoda</taxon>
        <taxon>Hexapoda</taxon>
        <taxon>Insecta</taxon>
        <taxon>Pterygota</taxon>
        <taxon>Neoptera</taxon>
        <taxon>Endopterygota</taxon>
        <taxon>Coleoptera</taxon>
        <taxon>Polyphaga</taxon>
        <taxon>Cucujiformia</taxon>
        <taxon>Coccinelloidea</taxon>
        <taxon>Coccinellidae</taxon>
        <taxon>Scymninae</taxon>
        <taxon>Scymnini</taxon>
        <taxon>Cryptolaemus</taxon>
    </lineage>
</organism>
<name>A0ABD2NKK1_9CUCU</name>
<comment type="caution">
    <text evidence="1">The sequence shown here is derived from an EMBL/GenBank/DDBJ whole genome shotgun (WGS) entry which is preliminary data.</text>
</comment>
<evidence type="ECO:0000313" key="2">
    <source>
        <dbReference type="Proteomes" id="UP001516400"/>
    </source>
</evidence>
<protein>
    <submittedName>
        <fullName evidence="1">Uncharacterized protein</fullName>
    </submittedName>
</protein>
<gene>
    <name evidence="1" type="ORF">HHI36_016691</name>
</gene>
<dbReference type="AlphaFoldDB" id="A0ABD2NKK1"/>
<sequence>MAGKPELSATAGVQNVVVYVSNDNFAQAYAVGQQNVQQNLASNSHPPIQNGSYTNPPHSMAPVVGPTKCYNTTGKCNVLKSPEYANNQILNGTVHHQQGYYTEVLSQNGFPQPIINNINYQNNAVINPIKNYNSGNSDVLSGERQAGPGRPELRECDRESTYADSSYVTVMGAECPTQSVRCDSVRSETAESSCSSLSSVDEGIVVVQNPTSEMVVYDSSVSVRPGGVVLAVGPSSIPQQQTTSPLVGSSVHNHQDSLVSVPYGWKRLLNNGNVIYIRLVCYLILGMNYFVKDSWVDDHICEID</sequence>
<accession>A0ABD2NKK1</accession>
<dbReference type="EMBL" id="JABFTP020000124">
    <property type="protein sequence ID" value="KAL3279178.1"/>
    <property type="molecule type" value="Genomic_DNA"/>
</dbReference>